<dbReference type="SMART" id="SM00382">
    <property type="entry name" value="AAA"/>
    <property type="match status" value="1"/>
</dbReference>
<dbReference type="InterPro" id="IPR017871">
    <property type="entry name" value="ABC_transporter-like_CS"/>
</dbReference>
<dbReference type="InterPro" id="IPR050166">
    <property type="entry name" value="ABC_transporter_ATP-bind"/>
</dbReference>
<organism evidence="5 6">
    <name type="scientific">Helicobacter aurati</name>
    <dbReference type="NCBI Taxonomy" id="137778"/>
    <lineage>
        <taxon>Bacteria</taxon>
        <taxon>Pseudomonadati</taxon>
        <taxon>Campylobacterota</taxon>
        <taxon>Epsilonproteobacteria</taxon>
        <taxon>Campylobacterales</taxon>
        <taxon>Helicobacteraceae</taxon>
        <taxon>Helicobacter</taxon>
    </lineage>
</organism>
<sequence>MLAQGKTLQNTKLQALNIRESPFVWQVEGDNYKSTKDSGMSKAPNDILKQSLKQISDKSHCNNASDDVFCNRVIALHNVGLQYHNKWVLRHVDFVLQKGEFVAVLGDSGCGKSSLLNLIAGFLVPSEGEILLFNKPHNKPDSQVGVMFQDPPLYPWLKIHQNVGFALKMRGLSKQEIQDKSQYYLHSVGLEHKANVYPYECSGGMRSRAQLAQVLALESEVILMDEPFSALDAFSKRAMQDLIAQIHFEFAKAIFFITHDIDEALRLAHRIIVLKPYVDGASETSIVYELKLPFTQKTCREGDKEFLELKDFLYALIKEKYDYVI</sequence>
<evidence type="ECO:0000256" key="3">
    <source>
        <dbReference type="ARBA" id="ARBA00022840"/>
    </source>
</evidence>
<keyword evidence="2" id="KW-0547">Nucleotide-binding</keyword>
<evidence type="ECO:0000313" key="6">
    <source>
        <dbReference type="Proteomes" id="UP000256424"/>
    </source>
</evidence>
<gene>
    <name evidence="5" type="ORF">CQA66_04775</name>
</gene>
<evidence type="ECO:0000313" key="5">
    <source>
        <dbReference type="EMBL" id="RDU72379.1"/>
    </source>
</evidence>
<dbReference type="CDD" id="cd03293">
    <property type="entry name" value="ABC_NrtD_SsuB_transporters"/>
    <property type="match status" value="1"/>
</dbReference>
<evidence type="ECO:0000256" key="2">
    <source>
        <dbReference type="ARBA" id="ARBA00022741"/>
    </source>
</evidence>
<dbReference type="SUPFAM" id="SSF52540">
    <property type="entry name" value="P-loop containing nucleoside triphosphate hydrolases"/>
    <property type="match status" value="1"/>
</dbReference>
<dbReference type="Gene3D" id="3.40.50.300">
    <property type="entry name" value="P-loop containing nucleotide triphosphate hydrolases"/>
    <property type="match status" value="1"/>
</dbReference>
<dbReference type="InterPro" id="IPR027417">
    <property type="entry name" value="P-loop_NTPase"/>
</dbReference>
<comment type="caution">
    <text evidence="5">The sequence shown here is derived from an EMBL/GenBank/DDBJ whole genome shotgun (WGS) entry which is preliminary data.</text>
</comment>
<keyword evidence="1" id="KW-0813">Transport</keyword>
<dbReference type="RefSeq" id="WP_104762842.1">
    <property type="nucleotide sequence ID" value="NZ_FZPM01000009.1"/>
</dbReference>
<dbReference type="GO" id="GO:0005524">
    <property type="term" value="F:ATP binding"/>
    <property type="evidence" value="ECO:0007669"/>
    <property type="project" value="UniProtKB-KW"/>
</dbReference>
<evidence type="ECO:0000259" key="4">
    <source>
        <dbReference type="PROSITE" id="PS50893"/>
    </source>
</evidence>
<reference evidence="5 6" key="1">
    <citation type="submission" date="2018-04" db="EMBL/GenBank/DDBJ databases">
        <title>Novel Campyloabacter and Helicobacter Species and Strains.</title>
        <authorList>
            <person name="Mannion A.J."/>
            <person name="Shen Z."/>
            <person name="Fox J.G."/>
        </authorList>
    </citation>
    <scope>NUCLEOTIDE SEQUENCE [LARGE SCALE GENOMIC DNA]</scope>
    <source>
        <strain evidence="5 6">MIT 97-5075</strain>
    </source>
</reference>
<dbReference type="AlphaFoldDB" id="A0A3D8J4G6"/>
<dbReference type="Pfam" id="PF00005">
    <property type="entry name" value="ABC_tran"/>
    <property type="match status" value="1"/>
</dbReference>
<protein>
    <submittedName>
        <fullName evidence="5">ABC transporter ATP-binding protein</fullName>
    </submittedName>
</protein>
<evidence type="ECO:0000256" key="1">
    <source>
        <dbReference type="ARBA" id="ARBA00022448"/>
    </source>
</evidence>
<keyword evidence="3 5" id="KW-0067">ATP-binding</keyword>
<dbReference type="PANTHER" id="PTHR42788">
    <property type="entry name" value="TAURINE IMPORT ATP-BINDING PROTEIN-RELATED"/>
    <property type="match status" value="1"/>
</dbReference>
<proteinExistence type="predicted"/>
<dbReference type="InterPro" id="IPR003593">
    <property type="entry name" value="AAA+_ATPase"/>
</dbReference>
<feature type="domain" description="ABC transporter" evidence="4">
    <location>
        <begin position="74"/>
        <end position="301"/>
    </location>
</feature>
<dbReference type="PROSITE" id="PS50893">
    <property type="entry name" value="ABC_TRANSPORTER_2"/>
    <property type="match status" value="1"/>
</dbReference>
<name>A0A3D8J4G6_9HELI</name>
<dbReference type="GO" id="GO:0016887">
    <property type="term" value="F:ATP hydrolysis activity"/>
    <property type="evidence" value="ECO:0007669"/>
    <property type="project" value="InterPro"/>
</dbReference>
<dbReference type="PANTHER" id="PTHR42788:SF13">
    <property type="entry name" value="ALIPHATIC SULFONATES IMPORT ATP-BINDING PROTEIN SSUB"/>
    <property type="match status" value="1"/>
</dbReference>
<dbReference type="OrthoDB" id="9814623at2"/>
<dbReference type="EMBL" id="NXLW01000007">
    <property type="protein sequence ID" value="RDU72379.1"/>
    <property type="molecule type" value="Genomic_DNA"/>
</dbReference>
<dbReference type="Proteomes" id="UP000256424">
    <property type="component" value="Unassembled WGS sequence"/>
</dbReference>
<dbReference type="PROSITE" id="PS00211">
    <property type="entry name" value="ABC_TRANSPORTER_1"/>
    <property type="match status" value="1"/>
</dbReference>
<dbReference type="InterPro" id="IPR003439">
    <property type="entry name" value="ABC_transporter-like_ATP-bd"/>
</dbReference>
<keyword evidence="6" id="KW-1185">Reference proteome</keyword>
<accession>A0A3D8J4G6</accession>